<keyword evidence="2" id="KW-0560">Oxidoreductase</keyword>
<dbReference type="OrthoDB" id="335726at2"/>
<evidence type="ECO:0000256" key="2">
    <source>
        <dbReference type="ARBA" id="ARBA00023002"/>
    </source>
</evidence>
<evidence type="ECO:0000313" key="5">
    <source>
        <dbReference type="Proteomes" id="UP000267187"/>
    </source>
</evidence>
<keyword evidence="5" id="KW-1185">Reference proteome</keyword>
<comment type="caution">
    <text evidence="4">The sequence shown here is derived from an EMBL/GenBank/DDBJ whole genome shotgun (WGS) entry which is preliminary data.</text>
</comment>
<reference evidence="4 5" key="1">
    <citation type="submission" date="2018-10" db="EMBL/GenBank/DDBJ databases">
        <title>Genomic Encyclopedia of Type Strains, Phase IV (KMG-IV): sequencing the most valuable type-strain genomes for metagenomic binning, comparative biology and taxonomic classification.</title>
        <authorList>
            <person name="Goeker M."/>
        </authorList>
    </citation>
    <scope>NUCLEOTIDE SEQUENCE [LARGE SCALE GENOMIC DNA]</scope>
    <source>
        <strain evidence="4 5">DSM 25080</strain>
    </source>
</reference>
<evidence type="ECO:0000256" key="1">
    <source>
        <dbReference type="ARBA" id="ARBA00006484"/>
    </source>
</evidence>
<dbReference type="InterPro" id="IPR002347">
    <property type="entry name" value="SDR_fam"/>
</dbReference>
<dbReference type="GO" id="GO:0016020">
    <property type="term" value="C:membrane"/>
    <property type="evidence" value="ECO:0007669"/>
    <property type="project" value="TreeGrafter"/>
</dbReference>
<sequence>MSNSYSSVWITGGSKGIGRSLVEVLAPRSEQIFVSARQSTALQDATQSNSIHAIPFDANDQQSIIAAQRRVAQQADFIDLLVVNAGICEYFDSHSLSSEIAERVMHVNYTASVQLIEAALPLLRAAVRAGKKPKISVISSSIVFLPLPRSAAYAASKAALTQFCEALRYDLANEGIDLQLVFPGFVATPLTDQNDFDMPFKISSGEAAERIVKGLDQGKANLQFPKRFTFWLVAIDSLPASIKSWLLRKMSPIKNLKRDDHESKA</sequence>
<dbReference type="Gene3D" id="3.40.50.720">
    <property type="entry name" value="NAD(P)-binding Rossmann-like Domain"/>
    <property type="match status" value="1"/>
</dbReference>
<dbReference type="PANTHER" id="PTHR44196">
    <property type="entry name" value="DEHYDROGENASE/REDUCTASE SDR FAMILY MEMBER 7B"/>
    <property type="match status" value="1"/>
</dbReference>
<proteinExistence type="inferred from homology"/>
<accession>A0A3M0AIS7</accession>
<evidence type="ECO:0000256" key="3">
    <source>
        <dbReference type="RuleBase" id="RU000363"/>
    </source>
</evidence>
<dbReference type="Proteomes" id="UP000267187">
    <property type="component" value="Unassembled WGS sequence"/>
</dbReference>
<dbReference type="EMBL" id="REFJ01000001">
    <property type="protein sequence ID" value="RMA82455.1"/>
    <property type="molecule type" value="Genomic_DNA"/>
</dbReference>
<dbReference type="InterPro" id="IPR036291">
    <property type="entry name" value="NAD(P)-bd_dom_sf"/>
</dbReference>
<dbReference type="RefSeq" id="WP_121875786.1">
    <property type="nucleotide sequence ID" value="NZ_REFJ01000001.1"/>
</dbReference>
<dbReference type="InterPro" id="IPR020904">
    <property type="entry name" value="Sc_DH/Rdtase_CS"/>
</dbReference>
<dbReference type="SUPFAM" id="SSF51735">
    <property type="entry name" value="NAD(P)-binding Rossmann-fold domains"/>
    <property type="match status" value="1"/>
</dbReference>
<organism evidence="4 5">
    <name type="scientific">Umboniibacter marinipuniceus</name>
    <dbReference type="NCBI Taxonomy" id="569599"/>
    <lineage>
        <taxon>Bacteria</taxon>
        <taxon>Pseudomonadati</taxon>
        <taxon>Pseudomonadota</taxon>
        <taxon>Gammaproteobacteria</taxon>
        <taxon>Cellvibrionales</taxon>
        <taxon>Cellvibrionaceae</taxon>
        <taxon>Umboniibacter</taxon>
    </lineage>
</organism>
<name>A0A3M0AIS7_9GAMM</name>
<evidence type="ECO:0000313" key="4">
    <source>
        <dbReference type="EMBL" id="RMA82455.1"/>
    </source>
</evidence>
<dbReference type="PRINTS" id="PR00080">
    <property type="entry name" value="SDRFAMILY"/>
</dbReference>
<gene>
    <name evidence="4" type="ORF">DFR27_0404</name>
</gene>
<dbReference type="PRINTS" id="PR00081">
    <property type="entry name" value="GDHRDH"/>
</dbReference>
<dbReference type="PANTHER" id="PTHR44196:SF1">
    <property type="entry name" value="DEHYDROGENASE_REDUCTASE SDR FAMILY MEMBER 7B"/>
    <property type="match status" value="1"/>
</dbReference>
<protein>
    <submittedName>
        <fullName evidence="4">Short-subunit dehydrogenase</fullName>
    </submittedName>
</protein>
<dbReference type="PROSITE" id="PS00061">
    <property type="entry name" value="ADH_SHORT"/>
    <property type="match status" value="1"/>
</dbReference>
<dbReference type="AlphaFoldDB" id="A0A3M0AIS7"/>
<comment type="similarity">
    <text evidence="1 3">Belongs to the short-chain dehydrogenases/reductases (SDR) family.</text>
</comment>
<dbReference type="GO" id="GO:0016491">
    <property type="term" value="F:oxidoreductase activity"/>
    <property type="evidence" value="ECO:0007669"/>
    <property type="project" value="UniProtKB-KW"/>
</dbReference>
<dbReference type="Pfam" id="PF00106">
    <property type="entry name" value="adh_short"/>
    <property type="match status" value="1"/>
</dbReference>